<evidence type="ECO:0000256" key="6">
    <source>
        <dbReference type="ARBA" id="ARBA00022979"/>
    </source>
</evidence>
<keyword evidence="3" id="KW-0813">Transport</keyword>
<feature type="transmembrane region" description="Helical" evidence="14">
    <location>
        <begin position="431"/>
        <end position="453"/>
    </location>
</feature>
<reference evidence="16" key="1">
    <citation type="submission" date="2016-11" db="UniProtKB">
        <authorList>
            <consortium name="WormBaseParasite"/>
        </authorList>
    </citation>
    <scope>IDENTIFICATION</scope>
</reference>
<name>A0A1I7RXQ2_BURXY</name>
<evidence type="ECO:0000256" key="9">
    <source>
        <dbReference type="ARBA" id="ARBA00023065"/>
    </source>
</evidence>
<keyword evidence="8" id="KW-0915">Sodium</keyword>
<dbReference type="PANTHER" id="PTHR45897:SF4">
    <property type="entry name" value="HIGH-AFFINITY CHOLINE TRANSPORTER 1"/>
    <property type="match status" value="1"/>
</dbReference>
<dbReference type="AlphaFoldDB" id="A0A1I7RXQ2"/>
<evidence type="ECO:0000256" key="7">
    <source>
        <dbReference type="ARBA" id="ARBA00022989"/>
    </source>
</evidence>
<feature type="transmembrane region" description="Helical" evidence="14">
    <location>
        <begin position="258"/>
        <end position="278"/>
    </location>
</feature>
<feature type="transmembrane region" description="Helical" evidence="14">
    <location>
        <begin position="185"/>
        <end position="206"/>
    </location>
</feature>
<comment type="subcellular location">
    <subcellularLocation>
        <location evidence="1">Membrane</location>
        <topology evidence="1">Multi-pass membrane protein</topology>
    </subcellularLocation>
</comment>
<dbReference type="eggNOG" id="KOG3761">
    <property type="taxonomic scope" value="Eukaryota"/>
</dbReference>
<evidence type="ECO:0000256" key="11">
    <source>
        <dbReference type="ARBA" id="ARBA00023180"/>
    </source>
</evidence>
<keyword evidence="4 14" id="KW-0812">Transmembrane</keyword>
<sequence length="576" mass="63338">MAVSPRCRFRCEIAYPKTTEDLDGYVMTDWIGISAILFFYLLILGVGIWAGKKTDKTKTKSGEQVAEVMLAGRNIGTVVGIFTMTATWVGGAYINGTAEALYKNGILGCQAPVGYALSLMFGGILFAKIMREKGYITMLDPFQQKYGQRVGGLMFIPALLGEIFWSAAILSALGSTLAVILNMDITASVVSSAFIAVAYTLFGGLYAVAYTDVVQLFCIFIGLWAAIPAAVLENKTSSILHNPSQWIGEVGGSWPDIFLWWDNMLLTIFGGIPWQVYFQRVLSSKTSRGAQMLSYAAGAGCIVMAIPPALIGAIARNTDWRLTDYRPYNNATKLEHIPLEQSSMVVPLVLQYLTPKWATFLGLGAVSAAVMSSADSSVLSAASMFSHNIWKLTIHPMATESEVILIMRFAIIMVGVLATMMALTIHSVYALWYLCADLVYVILFPQLLCVVYFEKSNTYGCLAGYLVGMILRLSGGEPLLHLPALIHYPYYDAATNVQYFPFKSMSMLISLAISVSVSLITHYLFTRRIVTEELDILHCVIVDEEELARRKSESICLNGTVFDMRYPRSGSLPTHI</sequence>
<feature type="transmembrane region" description="Helical" evidence="14">
    <location>
        <begin position="71"/>
        <end position="93"/>
    </location>
</feature>
<evidence type="ECO:0000256" key="4">
    <source>
        <dbReference type="ARBA" id="ARBA00022692"/>
    </source>
</evidence>
<dbReference type="PANTHER" id="PTHR45897">
    <property type="entry name" value="HIGH-AFFINITY CHOLINE TRANSPORTER 1"/>
    <property type="match status" value="1"/>
</dbReference>
<keyword evidence="6" id="KW-0530">Neurotransmitter biosynthesis</keyword>
<dbReference type="InterPro" id="IPR052244">
    <property type="entry name" value="Choline_transporter"/>
</dbReference>
<feature type="transmembrane region" description="Helical" evidence="14">
    <location>
        <begin position="30"/>
        <end position="50"/>
    </location>
</feature>
<feature type="transmembrane region" description="Helical" evidence="14">
    <location>
        <begin position="506"/>
        <end position="525"/>
    </location>
</feature>
<accession>A0A1I7RXQ2</accession>
<feature type="transmembrane region" description="Helical" evidence="14">
    <location>
        <begin position="403"/>
        <end position="425"/>
    </location>
</feature>
<evidence type="ECO:0000256" key="12">
    <source>
        <dbReference type="ARBA" id="ARBA00023201"/>
    </source>
</evidence>
<dbReference type="FunFam" id="1.20.1730.10:FF:000008">
    <property type="entry name" value="High affinity choline transporter 1"/>
    <property type="match status" value="1"/>
</dbReference>
<evidence type="ECO:0000256" key="2">
    <source>
        <dbReference type="ARBA" id="ARBA00006434"/>
    </source>
</evidence>
<feature type="transmembrane region" description="Helical" evidence="14">
    <location>
        <begin position="213"/>
        <end position="232"/>
    </location>
</feature>
<evidence type="ECO:0000256" key="8">
    <source>
        <dbReference type="ARBA" id="ARBA00023053"/>
    </source>
</evidence>
<dbReference type="GO" id="GO:0008292">
    <property type="term" value="P:acetylcholine biosynthetic process"/>
    <property type="evidence" value="ECO:0007669"/>
    <property type="project" value="TreeGrafter"/>
</dbReference>
<feature type="transmembrane region" description="Helical" evidence="14">
    <location>
        <begin position="290"/>
        <end position="315"/>
    </location>
</feature>
<evidence type="ECO:0000256" key="13">
    <source>
        <dbReference type="RuleBase" id="RU362091"/>
    </source>
</evidence>
<dbReference type="GO" id="GO:0005886">
    <property type="term" value="C:plasma membrane"/>
    <property type="evidence" value="ECO:0007669"/>
    <property type="project" value="TreeGrafter"/>
</dbReference>
<feature type="transmembrane region" description="Helical" evidence="14">
    <location>
        <begin position="113"/>
        <end position="130"/>
    </location>
</feature>
<keyword evidence="11" id="KW-0325">Glycoprotein</keyword>
<dbReference type="InterPro" id="IPR038377">
    <property type="entry name" value="Na/Glc_symporter_sf"/>
</dbReference>
<organism evidence="15 16">
    <name type="scientific">Bursaphelenchus xylophilus</name>
    <name type="common">Pinewood nematode worm</name>
    <name type="synonym">Aphelenchoides xylophilus</name>
    <dbReference type="NCBI Taxonomy" id="6326"/>
    <lineage>
        <taxon>Eukaryota</taxon>
        <taxon>Metazoa</taxon>
        <taxon>Ecdysozoa</taxon>
        <taxon>Nematoda</taxon>
        <taxon>Chromadorea</taxon>
        <taxon>Rhabditida</taxon>
        <taxon>Tylenchina</taxon>
        <taxon>Tylenchomorpha</taxon>
        <taxon>Aphelenchoidea</taxon>
        <taxon>Aphelenchoididae</taxon>
        <taxon>Bursaphelenchus</taxon>
    </lineage>
</organism>
<dbReference type="Gene3D" id="1.20.1730.10">
    <property type="entry name" value="Sodium/glucose cotransporter"/>
    <property type="match status" value="1"/>
</dbReference>
<evidence type="ECO:0000313" key="15">
    <source>
        <dbReference type="Proteomes" id="UP000095284"/>
    </source>
</evidence>
<keyword evidence="7 14" id="KW-1133">Transmembrane helix</keyword>
<comment type="similarity">
    <text evidence="2 13">Belongs to the sodium:solute symporter (SSF) (TC 2.A.21) family.</text>
</comment>
<evidence type="ECO:0000313" key="16">
    <source>
        <dbReference type="WBParaSite" id="BXY_0551900.1"/>
    </source>
</evidence>
<feature type="transmembrane region" description="Helical" evidence="14">
    <location>
        <begin position="465"/>
        <end position="486"/>
    </location>
</feature>
<proteinExistence type="inferred from homology"/>
<dbReference type="PROSITE" id="PS50283">
    <property type="entry name" value="NA_SOLUT_SYMP_3"/>
    <property type="match status" value="1"/>
</dbReference>
<keyword evidence="12" id="KW-0739">Sodium transport</keyword>
<feature type="transmembrane region" description="Helical" evidence="14">
    <location>
        <begin position="357"/>
        <end position="382"/>
    </location>
</feature>
<keyword evidence="10 14" id="KW-0472">Membrane</keyword>
<dbReference type="InterPro" id="IPR001734">
    <property type="entry name" value="Na/solute_symporter"/>
</dbReference>
<dbReference type="CDD" id="cd11474">
    <property type="entry name" value="SLC5sbd_CHT"/>
    <property type="match status" value="1"/>
</dbReference>
<protein>
    <submittedName>
        <fullName evidence="16">SLC5A7</fullName>
    </submittedName>
</protein>
<evidence type="ECO:0000256" key="1">
    <source>
        <dbReference type="ARBA" id="ARBA00004141"/>
    </source>
</evidence>
<evidence type="ECO:0000256" key="3">
    <source>
        <dbReference type="ARBA" id="ARBA00022448"/>
    </source>
</evidence>
<evidence type="ECO:0000256" key="5">
    <source>
        <dbReference type="ARBA" id="ARBA00022847"/>
    </source>
</evidence>
<dbReference type="Pfam" id="PF00474">
    <property type="entry name" value="SSF"/>
    <property type="match status" value="1"/>
</dbReference>
<dbReference type="GO" id="GO:0005307">
    <property type="term" value="F:choline:sodium symporter activity"/>
    <property type="evidence" value="ECO:0007669"/>
    <property type="project" value="TreeGrafter"/>
</dbReference>
<feature type="transmembrane region" description="Helical" evidence="14">
    <location>
        <begin position="150"/>
        <end position="173"/>
    </location>
</feature>
<dbReference type="WBParaSite" id="BXY_0551900.1">
    <property type="protein sequence ID" value="BXY_0551900.1"/>
    <property type="gene ID" value="BXY_0551900"/>
</dbReference>
<evidence type="ECO:0000256" key="14">
    <source>
        <dbReference type="SAM" id="Phobius"/>
    </source>
</evidence>
<dbReference type="Proteomes" id="UP000095284">
    <property type="component" value="Unplaced"/>
</dbReference>
<evidence type="ECO:0000256" key="10">
    <source>
        <dbReference type="ARBA" id="ARBA00023136"/>
    </source>
</evidence>
<keyword evidence="5" id="KW-0769">Symport</keyword>
<keyword evidence="9" id="KW-0406">Ion transport</keyword>